<evidence type="ECO:0000256" key="1">
    <source>
        <dbReference type="ARBA" id="ARBA00022603"/>
    </source>
</evidence>
<dbReference type="Gene3D" id="3.90.1420.10">
    <property type="entry name" value="Rubisco LSMT, substrate-binding domain"/>
    <property type="match status" value="1"/>
</dbReference>
<dbReference type="EMBL" id="CP144064">
    <property type="protein sequence ID" value="WWD22803.1"/>
    <property type="molecule type" value="Genomic_DNA"/>
</dbReference>
<keyword evidence="2" id="KW-0808">Transferase</keyword>
<dbReference type="RefSeq" id="XP_031862168.2">
    <property type="nucleotide sequence ID" value="XM_032003755.2"/>
</dbReference>
<dbReference type="Gene3D" id="3.90.1410.10">
    <property type="entry name" value="set domain protein methyltransferase, domain 1"/>
    <property type="match status" value="1"/>
</dbReference>
<dbReference type="InterPro" id="IPR015353">
    <property type="entry name" value="Rubisco_LSMT_subst-bd"/>
</dbReference>
<evidence type="ECO:0000259" key="4">
    <source>
        <dbReference type="Pfam" id="PF09273"/>
    </source>
</evidence>
<dbReference type="InterPro" id="IPR050600">
    <property type="entry name" value="SETD3_SETD6_MTase"/>
</dbReference>
<keyword evidence="3" id="KW-0949">S-adenosyl-L-methionine</keyword>
<dbReference type="Proteomes" id="UP000322225">
    <property type="component" value="Chromosome 14"/>
</dbReference>
<reference evidence="5" key="1">
    <citation type="submission" date="2017-08" db="EMBL/GenBank/DDBJ databases">
        <authorList>
            <person name="Cuomo C."/>
            <person name="Billmyre B."/>
            <person name="Heitman J."/>
        </authorList>
    </citation>
    <scope>NUCLEOTIDE SEQUENCE</scope>
    <source>
        <strain evidence="5">CBS 12478</strain>
    </source>
</reference>
<dbReference type="AlphaFoldDB" id="A0AAJ8LPZ3"/>
<dbReference type="GO" id="GO:0005634">
    <property type="term" value="C:nucleus"/>
    <property type="evidence" value="ECO:0007669"/>
    <property type="project" value="TreeGrafter"/>
</dbReference>
<sequence length="476" mass="54142">MEPHSFKPEQFLTWFESSGGWYDKQLVGLRPFHGMGYGAVALEIISEDVPLFHIPDSLILSPYTSELKSRLSESEWESLSHGWCQLILVLMWETIRGSESPWYGYIANLPSDFETPMLWNRIGRDDAETDYRAHLVPVIEAHPELFPPESPHTTMSAFHLQGSRILSRSFTVPLSRFTEIANDNDSVWSDDEEEQIAVMIPFADMLNAAFERDNAHLFADEELPSDRKEGFTMKSTKRISPSEQIYNTYDSPPNSELLRKYGHVDVLPLPADLVDLLDSSDVGEWPYGNAGDEVLIDGNHVVEAVAAVLGEKADDAWRKSVQKRVDWWLEEDQDDMFPLALSRELDTSIIAFIRLLSNDDEWLRAKRKGKLPTTEIDELVASIIAGVITDRLEKYDQTVQDDLAIVKQTWPTVRPADQHEATASTPTDQLRRCYAAVVRLGEKRILKAVARNISETPIVKKRKADEDTEQGKKRSR</sequence>
<evidence type="ECO:0000256" key="3">
    <source>
        <dbReference type="ARBA" id="ARBA00022691"/>
    </source>
</evidence>
<dbReference type="PANTHER" id="PTHR13271:SF34">
    <property type="entry name" value="N-LYSINE METHYLTRANSFERASE SETD6"/>
    <property type="match status" value="1"/>
</dbReference>
<keyword evidence="1" id="KW-0489">Methyltransferase</keyword>
<evidence type="ECO:0000256" key="2">
    <source>
        <dbReference type="ARBA" id="ARBA00022679"/>
    </source>
</evidence>
<protein>
    <recommendedName>
        <fullName evidence="4">Rubisco LSMT substrate-binding domain-containing protein</fullName>
    </recommendedName>
</protein>
<accession>A0AAJ8LPZ3</accession>
<gene>
    <name evidence="5" type="ORF">CI109_107297</name>
</gene>
<dbReference type="GeneID" id="43587882"/>
<dbReference type="Pfam" id="PF09273">
    <property type="entry name" value="Rubis-subs-bind"/>
    <property type="match status" value="1"/>
</dbReference>
<dbReference type="InterPro" id="IPR036464">
    <property type="entry name" value="Rubisco_LSMT_subst-bd_sf"/>
</dbReference>
<dbReference type="GO" id="GO:0032259">
    <property type="term" value="P:methylation"/>
    <property type="evidence" value="ECO:0007669"/>
    <property type="project" value="UniProtKB-KW"/>
</dbReference>
<dbReference type="GO" id="GO:0016279">
    <property type="term" value="F:protein-lysine N-methyltransferase activity"/>
    <property type="evidence" value="ECO:0007669"/>
    <property type="project" value="TreeGrafter"/>
</dbReference>
<keyword evidence="6" id="KW-1185">Reference proteome</keyword>
<dbReference type="KEGG" id="ksn:43587882"/>
<evidence type="ECO:0000313" key="5">
    <source>
        <dbReference type="EMBL" id="WWD22803.1"/>
    </source>
</evidence>
<dbReference type="SUPFAM" id="SSF82199">
    <property type="entry name" value="SET domain"/>
    <property type="match status" value="1"/>
</dbReference>
<name>A0AAJ8LPZ3_9TREE</name>
<organism evidence="5 6">
    <name type="scientific">Kwoniella shandongensis</name>
    <dbReference type="NCBI Taxonomy" id="1734106"/>
    <lineage>
        <taxon>Eukaryota</taxon>
        <taxon>Fungi</taxon>
        <taxon>Dikarya</taxon>
        <taxon>Basidiomycota</taxon>
        <taxon>Agaricomycotina</taxon>
        <taxon>Tremellomycetes</taxon>
        <taxon>Tremellales</taxon>
        <taxon>Cryptococcaceae</taxon>
        <taxon>Kwoniella</taxon>
    </lineage>
</organism>
<proteinExistence type="predicted"/>
<dbReference type="SUPFAM" id="SSF81822">
    <property type="entry name" value="RuBisCo LSMT C-terminal, substrate-binding domain"/>
    <property type="match status" value="1"/>
</dbReference>
<reference evidence="5" key="2">
    <citation type="submission" date="2024-01" db="EMBL/GenBank/DDBJ databases">
        <title>Comparative genomics of Cryptococcus and Kwoniella reveals pathogenesis evolution and contrasting modes of karyotype evolution via chromosome fusion or intercentromeric recombination.</title>
        <authorList>
            <person name="Coelho M.A."/>
            <person name="David-Palma M."/>
            <person name="Shea T."/>
            <person name="Bowers K."/>
            <person name="McGinley-Smith S."/>
            <person name="Mohammad A.W."/>
            <person name="Gnirke A."/>
            <person name="Yurkov A.M."/>
            <person name="Nowrousian M."/>
            <person name="Sun S."/>
            <person name="Cuomo C.A."/>
            <person name="Heitman J."/>
        </authorList>
    </citation>
    <scope>NUCLEOTIDE SEQUENCE</scope>
    <source>
        <strain evidence="5">CBS 12478</strain>
    </source>
</reference>
<dbReference type="PANTHER" id="PTHR13271">
    <property type="entry name" value="UNCHARACTERIZED PUTATIVE METHYLTRANSFERASE"/>
    <property type="match status" value="1"/>
</dbReference>
<feature type="domain" description="Rubisco LSMT substrate-binding" evidence="4">
    <location>
        <begin position="323"/>
        <end position="446"/>
    </location>
</feature>
<evidence type="ECO:0000313" key="6">
    <source>
        <dbReference type="Proteomes" id="UP000322225"/>
    </source>
</evidence>
<dbReference type="InterPro" id="IPR046341">
    <property type="entry name" value="SET_dom_sf"/>
</dbReference>